<dbReference type="PANTHER" id="PTHR34215:SF1">
    <property type="entry name" value="YLXR DOMAIN-CONTAINING PROTEIN"/>
    <property type="match status" value="1"/>
</dbReference>
<dbReference type="InterPro" id="IPR037465">
    <property type="entry name" value="YlxR"/>
</dbReference>
<dbReference type="Gene3D" id="3.30.1230.10">
    <property type="entry name" value="YlxR-like"/>
    <property type="match status" value="1"/>
</dbReference>
<proteinExistence type="predicted"/>
<dbReference type="Proteomes" id="UP000014184">
    <property type="component" value="Unassembled WGS sequence"/>
</dbReference>
<evidence type="ECO:0000313" key="3">
    <source>
        <dbReference type="Proteomes" id="UP000014184"/>
    </source>
</evidence>
<dbReference type="InterPro" id="IPR007393">
    <property type="entry name" value="YlxR_dom"/>
</dbReference>
<sequence>MSPRGRMGDNSAAPVRTCVGCKSKAAQSDLIRLALDGDAVVCDHARRLPGRGAYLHPDRRCWEAAQRRQVWPRVFRVKRALDISPAAEWFAAV</sequence>
<keyword evidence="3" id="KW-1185">Reference proteome</keyword>
<organism evidence="2 3">
    <name type="scientific">Thermobifida fusca TM51</name>
    <dbReference type="NCBI Taxonomy" id="1169414"/>
    <lineage>
        <taxon>Bacteria</taxon>
        <taxon>Bacillati</taxon>
        <taxon>Actinomycetota</taxon>
        <taxon>Actinomycetes</taxon>
        <taxon>Streptosporangiales</taxon>
        <taxon>Nocardiopsidaceae</taxon>
        <taxon>Thermobifida</taxon>
    </lineage>
</organism>
<evidence type="ECO:0000313" key="2">
    <source>
        <dbReference type="EMBL" id="EOR72076.1"/>
    </source>
</evidence>
<comment type="caution">
    <text evidence="2">The sequence shown here is derived from an EMBL/GenBank/DDBJ whole genome shotgun (WGS) entry which is preliminary data.</text>
</comment>
<dbReference type="PANTHER" id="PTHR34215">
    <property type="entry name" value="BLL0784 PROTEIN"/>
    <property type="match status" value="1"/>
</dbReference>
<dbReference type="Pfam" id="PF04296">
    <property type="entry name" value="YlxR"/>
    <property type="match status" value="1"/>
</dbReference>
<evidence type="ECO:0000259" key="1">
    <source>
        <dbReference type="Pfam" id="PF04296"/>
    </source>
</evidence>
<dbReference type="AlphaFoldDB" id="A0A9P2WRQ2"/>
<feature type="domain" description="YlxR" evidence="1">
    <location>
        <begin position="16"/>
        <end position="78"/>
    </location>
</feature>
<name>A0A9P2WRQ2_THEFU</name>
<accession>A0A9P2WRQ2</accession>
<protein>
    <submittedName>
        <fullName evidence="2">Nucleic-acid-binding protein implicated in transcription termination</fullName>
    </submittedName>
</protein>
<reference evidence="2 3" key="1">
    <citation type="journal article" date="2013" name="Genome Announc.">
        <title>Draft Genome Sequence of the Lignocellulose Decomposer Thermobifida fusca Strain TM51.</title>
        <authorList>
            <person name="Toth A."/>
            <person name="Barna T."/>
            <person name="Nagy I."/>
            <person name="Horvath B."/>
            <person name="Nagy I."/>
            <person name="Tancsics A."/>
            <person name="Kriszt B."/>
            <person name="Baka E."/>
            <person name="Fekete C."/>
            <person name="Kukolya J."/>
        </authorList>
    </citation>
    <scope>NUCLEOTIDE SEQUENCE [LARGE SCALE GENOMIC DNA]</scope>
    <source>
        <strain evidence="2 3">TM51</strain>
    </source>
</reference>
<dbReference type="EMBL" id="AOSG01000021">
    <property type="protein sequence ID" value="EOR72076.1"/>
    <property type="molecule type" value="Genomic_DNA"/>
</dbReference>
<dbReference type="SUPFAM" id="SSF64376">
    <property type="entry name" value="YlxR-like"/>
    <property type="match status" value="1"/>
</dbReference>
<gene>
    <name evidence="2" type="ORF">TM51_04258</name>
</gene>
<dbReference type="InterPro" id="IPR035931">
    <property type="entry name" value="YlxR-like_sf"/>
</dbReference>